<dbReference type="InterPro" id="IPR001005">
    <property type="entry name" value="SANT/Myb"/>
</dbReference>
<feature type="domain" description="HTH myb-type" evidence="6">
    <location>
        <begin position="61"/>
        <end position="121"/>
    </location>
</feature>
<dbReference type="Gene3D" id="1.10.10.60">
    <property type="entry name" value="Homeodomain-like"/>
    <property type="match status" value="1"/>
</dbReference>
<keyword evidence="2" id="KW-0805">Transcription regulation</keyword>
<evidence type="ECO:0000256" key="1">
    <source>
        <dbReference type="ARBA" id="ARBA00004123"/>
    </source>
</evidence>
<reference evidence="7 8" key="1">
    <citation type="submission" date="2021-09" db="EMBL/GenBank/DDBJ databases">
        <title>Genomic insights and catalytic innovation underlie evolution of tropane alkaloids biosynthesis.</title>
        <authorList>
            <person name="Wang Y.-J."/>
            <person name="Tian T."/>
            <person name="Huang J.-P."/>
            <person name="Huang S.-X."/>
        </authorList>
    </citation>
    <scope>NUCLEOTIDE SEQUENCE [LARGE SCALE GENOMIC DNA]</scope>
    <source>
        <strain evidence="7">KIB-2018</strain>
        <tissue evidence="7">Leaf</tissue>
    </source>
</reference>
<dbReference type="PROSITE" id="PS51294">
    <property type="entry name" value="HTH_MYB"/>
    <property type="match status" value="1"/>
</dbReference>
<evidence type="ECO:0000259" key="6">
    <source>
        <dbReference type="PROSITE" id="PS51294"/>
    </source>
</evidence>
<feature type="region of interest" description="Disordered" evidence="5">
    <location>
        <begin position="325"/>
        <end position="358"/>
    </location>
</feature>
<dbReference type="FunFam" id="1.10.10.60:FF:000002">
    <property type="entry name" value="Myb family transcription factor"/>
    <property type="match status" value="1"/>
</dbReference>
<dbReference type="AlphaFoldDB" id="A0AAV8TCQ8"/>
<comment type="caution">
    <text evidence="7">The sequence shown here is derived from an EMBL/GenBank/DDBJ whole genome shotgun (WGS) entry which is preliminary data.</text>
</comment>
<accession>A0AAV8TCQ8</accession>
<evidence type="ECO:0000256" key="5">
    <source>
        <dbReference type="SAM" id="MobiDB-lite"/>
    </source>
</evidence>
<dbReference type="NCBIfam" id="TIGR01557">
    <property type="entry name" value="myb_SHAQKYF"/>
    <property type="match status" value="1"/>
</dbReference>
<dbReference type="InterPro" id="IPR046955">
    <property type="entry name" value="PHR1-like"/>
</dbReference>
<dbReference type="Pfam" id="PF00249">
    <property type="entry name" value="Myb_DNA-binding"/>
    <property type="match status" value="1"/>
</dbReference>
<dbReference type="Proteomes" id="UP001159364">
    <property type="component" value="Linkage Group LG05"/>
</dbReference>
<dbReference type="InterPro" id="IPR009057">
    <property type="entry name" value="Homeodomain-like_sf"/>
</dbReference>
<dbReference type="InterPro" id="IPR006447">
    <property type="entry name" value="Myb_dom_plants"/>
</dbReference>
<feature type="region of interest" description="Disordered" evidence="5">
    <location>
        <begin position="1"/>
        <end position="58"/>
    </location>
</feature>
<name>A0AAV8TCQ8_9ROSI</name>
<feature type="compositionally biased region" description="Polar residues" evidence="5">
    <location>
        <begin position="40"/>
        <end position="58"/>
    </location>
</feature>
<evidence type="ECO:0000256" key="4">
    <source>
        <dbReference type="ARBA" id="ARBA00023242"/>
    </source>
</evidence>
<keyword evidence="3" id="KW-0804">Transcription</keyword>
<dbReference type="SUPFAM" id="SSF46689">
    <property type="entry name" value="Homeodomain-like"/>
    <property type="match status" value="1"/>
</dbReference>
<evidence type="ECO:0000313" key="8">
    <source>
        <dbReference type="Proteomes" id="UP001159364"/>
    </source>
</evidence>
<dbReference type="GO" id="GO:0003700">
    <property type="term" value="F:DNA-binding transcription factor activity"/>
    <property type="evidence" value="ECO:0007669"/>
    <property type="project" value="InterPro"/>
</dbReference>
<dbReference type="GO" id="GO:0005634">
    <property type="term" value="C:nucleus"/>
    <property type="evidence" value="ECO:0007669"/>
    <property type="project" value="UniProtKB-SubCell"/>
</dbReference>
<organism evidence="7 8">
    <name type="scientific">Erythroxylum novogranatense</name>
    <dbReference type="NCBI Taxonomy" id="1862640"/>
    <lineage>
        <taxon>Eukaryota</taxon>
        <taxon>Viridiplantae</taxon>
        <taxon>Streptophyta</taxon>
        <taxon>Embryophyta</taxon>
        <taxon>Tracheophyta</taxon>
        <taxon>Spermatophyta</taxon>
        <taxon>Magnoliopsida</taxon>
        <taxon>eudicotyledons</taxon>
        <taxon>Gunneridae</taxon>
        <taxon>Pentapetalae</taxon>
        <taxon>rosids</taxon>
        <taxon>fabids</taxon>
        <taxon>Malpighiales</taxon>
        <taxon>Erythroxylaceae</taxon>
        <taxon>Erythroxylum</taxon>
    </lineage>
</organism>
<evidence type="ECO:0000313" key="7">
    <source>
        <dbReference type="EMBL" id="KAJ8763988.1"/>
    </source>
</evidence>
<dbReference type="EMBL" id="JAIWQS010000005">
    <property type="protein sequence ID" value="KAJ8763988.1"/>
    <property type="molecule type" value="Genomic_DNA"/>
</dbReference>
<dbReference type="GO" id="GO:0003677">
    <property type="term" value="F:DNA binding"/>
    <property type="evidence" value="ECO:0007669"/>
    <property type="project" value="InterPro"/>
</dbReference>
<dbReference type="PANTHER" id="PTHR31314:SF168">
    <property type="entry name" value="MYB-LIKE HTH TRANSCRIPTIONAL REGULATOR FAMILY PROTEIN"/>
    <property type="match status" value="1"/>
</dbReference>
<sequence>MKGSESSEDSKSSCSNKKVGEDEGEEEVNTINSKPKYGESISNSSVEENRATSGSVRQYNRSKLPRLRWTPDLHLCFLHAVERLGGQERATPKLVLQLMNIKGLSIAHVKSHLQMYRSKKTDEPNQGQLISEGRDRHIYNLSQLPMLRSFGQRPSSSLRYADVSWRGQEHQIYGSYVGGTALNRTKHGIYGSVSERLVGCSDHIDYDSIIKGPFRGQTTYTPHQSFEELKSLCKSWQTEKRPSSMDDGFKTKQQERGIEQVLDCLDNANSRYKNWRRVQEIQTLKRRNSDQEINLDLNLSLKVGVKDVELEKNLMVDDKDSILSLSLSSGSSSKPKRFNEGDARRKRARMASTLDLTL</sequence>
<proteinExistence type="predicted"/>
<comment type="subcellular location">
    <subcellularLocation>
        <location evidence="1">Nucleus</location>
    </subcellularLocation>
</comment>
<evidence type="ECO:0000256" key="2">
    <source>
        <dbReference type="ARBA" id="ARBA00023015"/>
    </source>
</evidence>
<evidence type="ECO:0000256" key="3">
    <source>
        <dbReference type="ARBA" id="ARBA00023163"/>
    </source>
</evidence>
<keyword evidence="4" id="KW-0539">Nucleus</keyword>
<keyword evidence="8" id="KW-1185">Reference proteome</keyword>
<gene>
    <name evidence="7" type="ORF">K2173_004853</name>
</gene>
<dbReference type="InterPro" id="IPR017930">
    <property type="entry name" value="Myb_dom"/>
</dbReference>
<protein>
    <recommendedName>
        <fullName evidence="6">HTH myb-type domain-containing protein</fullName>
    </recommendedName>
</protein>
<dbReference type="PANTHER" id="PTHR31314">
    <property type="entry name" value="MYB FAMILY TRANSCRIPTION FACTOR PHL7-LIKE"/>
    <property type="match status" value="1"/>
</dbReference>